<reference evidence="2 3" key="1">
    <citation type="submission" date="2020-08" db="EMBL/GenBank/DDBJ databases">
        <title>Croceimicrobium hydrocarbonivorans gen. nov., sp. nov., a novel marine bacterium isolated from a bacterial consortium that degrades polyethylene terephthalate.</title>
        <authorList>
            <person name="Liu R."/>
        </authorList>
    </citation>
    <scope>NUCLEOTIDE SEQUENCE [LARGE SCALE GENOMIC DNA]</scope>
    <source>
        <strain evidence="2 3">A20-9</strain>
    </source>
</reference>
<evidence type="ECO:0000313" key="2">
    <source>
        <dbReference type="EMBL" id="QNR24079.1"/>
    </source>
</evidence>
<dbReference type="Proteomes" id="UP000516305">
    <property type="component" value="Chromosome"/>
</dbReference>
<dbReference type="AlphaFoldDB" id="A0A7H0VED1"/>
<dbReference type="RefSeq" id="WP_210758613.1">
    <property type="nucleotide sequence ID" value="NZ_CP060139.1"/>
</dbReference>
<keyword evidence="1" id="KW-0732">Signal</keyword>
<keyword evidence="3" id="KW-1185">Reference proteome</keyword>
<name>A0A7H0VED1_9FLAO</name>
<gene>
    <name evidence="2" type="ORF">H4K34_17175</name>
</gene>
<keyword evidence="2" id="KW-0378">Hydrolase</keyword>
<proteinExistence type="predicted"/>
<evidence type="ECO:0000313" key="3">
    <source>
        <dbReference type="Proteomes" id="UP000516305"/>
    </source>
</evidence>
<dbReference type="Pfam" id="PF13715">
    <property type="entry name" value="CarbopepD_reg_2"/>
    <property type="match status" value="1"/>
</dbReference>
<dbReference type="EMBL" id="CP060139">
    <property type="protein sequence ID" value="QNR24079.1"/>
    <property type="molecule type" value="Genomic_DNA"/>
</dbReference>
<keyword evidence="2" id="KW-0645">Protease</keyword>
<dbReference type="SUPFAM" id="SSF49464">
    <property type="entry name" value="Carboxypeptidase regulatory domain-like"/>
    <property type="match status" value="1"/>
</dbReference>
<sequence>MRNFKDTLSLLFALSLCLLSLSTFGQSEKSPLSLNGWVLDGHSKEVVPNVHVINKRTLKGTVSNADGYFEIKLELGDSIIFSNIAYKYFYFIYTNDSLQLNDVIVAMEEQNYLLEEVSVFSYELSTNKPKEMKLRKPNIPSNDEIDDPEIIQAGMDNPAEYLYNLFGSKPRQLRKLAQLKAEDAYREKLEESNNRQAVMRMTGLSKDELEAFMFYCKYVPVSMHQLNDYEFLLSVQACFRRYMKDRELESFLNQFD</sequence>
<dbReference type="InterPro" id="IPR008969">
    <property type="entry name" value="CarboxyPept-like_regulatory"/>
</dbReference>
<dbReference type="GO" id="GO:0004180">
    <property type="term" value="F:carboxypeptidase activity"/>
    <property type="evidence" value="ECO:0007669"/>
    <property type="project" value="UniProtKB-KW"/>
</dbReference>
<feature type="signal peptide" evidence="1">
    <location>
        <begin position="1"/>
        <end position="25"/>
    </location>
</feature>
<dbReference type="KEGG" id="chyd:H4K34_17175"/>
<feature type="chain" id="PRO_5028948436" evidence="1">
    <location>
        <begin position="26"/>
        <end position="256"/>
    </location>
</feature>
<protein>
    <submittedName>
        <fullName evidence="2">Carboxypeptidase-like regulatory domain-containing protein</fullName>
    </submittedName>
</protein>
<evidence type="ECO:0000256" key="1">
    <source>
        <dbReference type="SAM" id="SignalP"/>
    </source>
</evidence>
<organism evidence="2 3">
    <name type="scientific">Croceimicrobium hydrocarbonivorans</name>
    <dbReference type="NCBI Taxonomy" id="2761580"/>
    <lineage>
        <taxon>Bacteria</taxon>
        <taxon>Pseudomonadati</taxon>
        <taxon>Bacteroidota</taxon>
        <taxon>Flavobacteriia</taxon>
        <taxon>Flavobacteriales</taxon>
        <taxon>Owenweeksiaceae</taxon>
        <taxon>Croceimicrobium</taxon>
    </lineage>
</organism>
<accession>A0A7H0VED1</accession>
<keyword evidence="2" id="KW-0121">Carboxypeptidase</keyword>